<sequence>MPRLLRDLVLARSRPRTNEVRAKIPPSPLLLARITKMRYLTVMMIISAQNTNDSTPSTLSLEVASEW</sequence>
<evidence type="ECO:0000313" key="2">
    <source>
        <dbReference type="EMBL" id="CAB5026700.1"/>
    </source>
</evidence>
<reference evidence="1" key="1">
    <citation type="submission" date="2020-05" db="EMBL/GenBank/DDBJ databases">
        <authorList>
            <person name="Chiriac C."/>
            <person name="Salcher M."/>
            <person name="Ghai R."/>
            <person name="Kavagutti S V."/>
        </authorList>
    </citation>
    <scope>NUCLEOTIDE SEQUENCE</scope>
</reference>
<accession>A0A6J7I191</accession>
<dbReference type="AlphaFoldDB" id="A0A6J7I191"/>
<organism evidence="1">
    <name type="scientific">freshwater metagenome</name>
    <dbReference type="NCBI Taxonomy" id="449393"/>
    <lineage>
        <taxon>unclassified sequences</taxon>
        <taxon>metagenomes</taxon>
        <taxon>ecological metagenomes</taxon>
    </lineage>
</organism>
<protein>
    <submittedName>
        <fullName evidence="1">Unannotated protein</fullName>
    </submittedName>
</protein>
<gene>
    <name evidence="1" type="ORF">UFOPK3543_02283</name>
    <name evidence="2" type="ORF">UFOPK3967_03107</name>
</gene>
<evidence type="ECO:0000313" key="1">
    <source>
        <dbReference type="EMBL" id="CAB4924519.1"/>
    </source>
</evidence>
<dbReference type="EMBL" id="CAFBOS010000312">
    <property type="protein sequence ID" value="CAB5026700.1"/>
    <property type="molecule type" value="Genomic_DNA"/>
</dbReference>
<proteinExistence type="predicted"/>
<name>A0A6J7I191_9ZZZZ</name>
<dbReference type="EMBL" id="CAFBMH010000105">
    <property type="protein sequence ID" value="CAB4924519.1"/>
    <property type="molecule type" value="Genomic_DNA"/>
</dbReference>